<sequence>MDNDYFCEVDMKKCIAVTSHEEDKPHVQEQSCNEDAYFTIENLTTTGINLGASTTETPSSEMSVPDYTSIHIIHSLQGLVLNVTALPVPGKEFYMSCGYVSTDQLNKIIP</sequence>
<organism evidence="2 3">
    <name type="scientific">Patagioenas fasciata monilis</name>
    <dbReference type="NCBI Taxonomy" id="372326"/>
    <lineage>
        <taxon>Eukaryota</taxon>
        <taxon>Metazoa</taxon>
        <taxon>Chordata</taxon>
        <taxon>Craniata</taxon>
        <taxon>Vertebrata</taxon>
        <taxon>Euteleostomi</taxon>
        <taxon>Archelosauria</taxon>
        <taxon>Archosauria</taxon>
        <taxon>Dinosauria</taxon>
        <taxon>Saurischia</taxon>
        <taxon>Theropoda</taxon>
        <taxon>Coelurosauria</taxon>
        <taxon>Aves</taxon>
        <taxon>Neognathae</taxon>
        <taxon>Neoaves</taxon>
        <taxon>Columbimorphae</taxon>
        <taxon>Columbiformes</taxon>
        <taxon>Columbidae</taxon>
        <taxon>Patagioenas</taxon>
    </lineage>
</organism>
<dbReference type="Proteomes" id="UP000190648">
    <property type="component" value="Unassembled WGS sequence"/>
</dbReference>
<feature type="domain" description="Growth hormone-binding protein" evidence="1">
    <location>
        <begin position="1"/>
        <end position="89"/>
    </location>
</feature>
<dbReference type="EMBL" id="LSYS01008237">
    <property type="protein sequence ID" value="OPJ69174.1"/>
    <property type="molecule type" value="Genomic_DNA"/>
</dbReference>
<dbReference type="OrthoDB" id="9890215at2759"/>
<name>A0A1V4JAU3_PATFA</name>
<reference evidence="2 3" key="1">
    <citation type="submission" date="2016-02" db="EMBL/GenBank/DDBJ databases">
        <title>Band-tailed pigeon sequencing and assembly.</title>
        <authorList>
            <person name="Soares A.E."/>
            <person name="Novak B.J."/>
            <person name="Rice E.S."/>
            <person name="O'Connell B."/>
            <person name="Chang D."/>
            <person name="Weber S."/>
            <person name="Shapiro B."/>
        </authorList>
    </citation>
    <scope>NUCLEOTIDE SEQUENCE [LARGE SCALE GENOMIC DNA]</scope>
    <source>
        <strain evidence="2">BTP2013</strain>
        <tissue evidence="2">Blood</tissue>
    </source>
</reference>
<protein>
    <recommendedName>
        <fullName evidence="1">Growth hormone-binding protein domain-containing protein</fullName>
    </recommendedName>
</protein>
<dbReference type="Pfam" id="PF12772">
    <property type="entry name" value="GHBP"/>
    <property type="match status" value="1"/>
</dbReference>
<dbReference type="STRING" id="372326.A0A1V4JAU3"/>
<comment type="caution">
    <text evidence="2">The sequence shown here is derived from an EMBL/GenBank/DDBJ whole genome shotgun (WGS) entry which is preliminary data.</text>
</comment>
<proteinExistence type="predicted"/>
<dbReference type="AlphaFoldDB" id="A0A1V4JAU3"/>
<keyword evidence="3" id="KW-1185">Reference proteome</keyword>
<dbReference type="InterPro" id="IPR025871">
    <property type="entry name" value="GHBP"/>
</dbReference>
<evidence type="ECO:0000313" key="2">
    <source>
        <dbReference type="EMBL" id="OPJ69174.1"/>
    </source>
</evidence>
<evidence type="ECO:0000313" key="3">
    <source>
        <dbReference type="Proteomes" id="UP000190648"/>
    </source>
</evidence>
<accession>A0A1V4JAU3</accession>
<evidence type="ECO:0000259" key="1">
    <source>
        <dbReference type="Pfam" id="PF12772"/>
    </source>
</evidence>
<gene>
    <name evidence="2" type="ORF">AV530_007872</name>
</gene>